<gene>
    <name evidence="2" type="ORF">BerOc1_00553</name>
</gene>
<organism evidence="2 3">
    <name type="scientific">Pseudodesulfovibrio hydrargyri</name>
    <dbReference type="NCBI Taxonomy" id="2125990"/>
    <lineage>
        <taxon>Bacteria</taxon>
        <taxon>Pseudomonadati</taxon>
        <taxon>Thermodesulfobacteriota</taxon>
        <taxon>Desulfovibrionia</taxon>
        <taxon>Desulfovibrionales</taxon>
        <taxon>Desulfovibrionaceae</taxon>
    </lineage>
</organism>
<feature type="transmembrane region" description="Helical" evidence="1">
    <location>
        <begin position="71"/>
        <end position="89"/>
    </location>
</feature>
<keyword evidence="1" id="KW-1133">Transmembrane helix</keyword>
<protein>
    <recommendedName>
        <fullName evidence="4">Multidrug resistance efflux transporter</fullName>
    </recommendedName>
</protein>
<comment type="caution">
    <text evidence="2">The sequence shown here is derived from an EMBL/GenBank/DDBJ whole genome shotgun (WGS) entry which is preliminary data.</text>
</comment>
<feature type="transmembrane region" description="Helical" evidence="1">
    <location>
        <begin position="32"/>
        <end position="51"/>
    </location>
</feature>
<sequence length="312" mass="33423">MFRIILLGVLAALFFSSTFVLNRAMSLEGGHWVWSASLRYFWMLVMLFGWLAATGKGRLAVDSVRLFARHWVFWTVAGSVGFGVFYALITFSSVFAPGWVVAATWQTTILAAPLVLLGFGRRVPLGALALTLLIFAGVVLINLEQATESGLHEVLLGALPVLVAAFAYPFGNQLVWEARRGEKSFLPHIDHPAMDDPFCRVLLLTIGSLPLWFALIAATEPPLPSSGQLIQTAIVAACSGVVATSLFLVARNTAGSTAELAAADCTQSMEVVFSLVGEAVLLGHVLPGLMGWLGIALTMGGLMLYITVQSRG</sequence>
<dbReference type="AlphaFoldDB" id="A0A1J5NK98"/>
<evidence type="ECO:0000313" key="3">
    <source>
        <dbReference type="Proteomes" id="UP000181901"/>
    </source>
</evidence>
<evidence type="ECO:0000256" key="1">
    <source>
        <dbReference type="SAM" id="Phobius"/>
    </source>
</evidence>
<evidence type="ECO:0000313" key="2">
    <source>
        <dbReference type="EMBL" id="OIQ52081.1"/>
    </source>
</evidence>
<keyword evidence="1" id="KW-0812">Transmembrane</keyword>
<dbReference type="EMBL" id="LKAQ01000001">
    <property type="protein sequence ID" value="OIQ52081.1"/>
    <property type="molecule type" value="Genomic_DNA"/>
</dbReference>
<feature type="transmembrane region" description="Helical" evidence="1">
    <location>
        <begin position="197"/>
        <end position="217"/>
    </location>
</feature>
<dbReference type="Pfam" id="PF13536">
    <property type="entry name" value="EmrE"/>
    <property type="match status" value="1"/>
</dbReference>
<dbReference type="RefSeq" id="WP_071544182.1">
    <property type="nucleotide sequence ID" value="NZ_LKAQ01000001.1"/>
</dbReference>
<proteinExistence type="predicted"/>
<name>A0A1J5NK98_9BACT</name>
<keyword evidence="1" id="KW-0472">Membrane</keyword>
<feature type="transmembrane region" description="Helical" evidence="1">
    <location>
        <begin position="261"/>
        <end position="283"/>
    </location>
</feature>
<feature type="transmembrane region" description="Helical" evidence="1">
    <location>
        <begin position="229"/>
        <end position="249"/>
    </location>
</feature>
<feature type="transmembrane region" description="Helical" evidence="1">
    <location>
        <begin position="95"/>
        <end position="116"/>
    </location>
</feature>
<feature type="transmembrane region" description="Helical" evidence="1">
    <location>
        <begin position="155"/>
        <end position="176"/>
    </location>
</feature>
<keyword evidence="3" id="KW-1185">Reference proteome</keyword>
<dbReference type="OrthoDB" id="3457556at2"/>
<evidence type="ECO:0008006" key="4">
    <source>
        <dbReference type="Google" id="ProtNLM"/>
    </source>
</evidence>
<accession>A0A1J5NK98</accession>
<dbReference type="InterPro" id="IPR032713">
    <property type="entry name" value="EmrE"/>
</dbReference>
<dbReference type="Proteomes" id="UP000181901">
    <property type="component" value="Unassembled WGS sequence"/>
</dbReference>
<reference evidence="2 3" key="1">
    <citation type="submission" date="2015-09" db="EMBL/GenBank/DDBJ databases">
        <title>Genome of Desulfovibrio dechloracetivorans BerOc1, a mercury methylating strain isolated from highly hydrocarbons and metals contaminated coastal sediments.</title>
        <authorList>
            <person name="Goni Urriza M."/>
            <person name="Gassie C."/>
            <person name="Bouchez O."/>
            <person name="Klopp C."/>
            <person name="Ranchou-Peyruse A."/>
            <person name="Remy G."/>
        </authorList>
    </citation>
    <scope>NUCLEOTIDE SEQUENCE [LARGE SCALE GENOMIC DNA]</scope>
    <source>
        <strain evidence="2 3">BerOc1</strain>
    </source>
</reference>
<feature type="transmembrane region" description="Helical" evidence="1">
    <location>
        <begin position="123"/>
        <end position="143"/>
    </location>
</feature>